<dbReference type="RefSeq" id="WP_090968695.1">
    <property type="nucleotide sequence ID" value="NZ_FNRT01000002.1"/>
</dbReference>
<keyword evidence="4" id="KW-1185">Reference proteome</keyword>
<evidence type="ECO:0000313" key="3">
    <source>
        <dbReference type="EMBL" id="SEC09815.1"/>
    </source>
</evidence>
<feature type="compositionally biased region" description="Low complexity" evidence="1">
    <location>
        <begin position="32"/>
        <end position="44"/>
    </location>
</feature>
<dbReference type="AlphaFoldDB" id="A0A1H4PR33"/>
<evidence type="ECO:0000256" key="1">
    <source>
        <dbReference type="SAM" id="MobiDB-lite"/>
    </source>
</evidence>
<feature type="compositionally biased region" description="Basic and acidic residues" evidence="1">
    <location>
        <begin position="45"/>
        <end position="56"/>
    </location>
</feature>
<keyword evidence="2" id="KW-0732">Signal</keyword>
<dbReference type="EMBL" id="FNRT01000002">
    <property type="protein sequence ID" value="SEC09815.1"/>
    <property type="molecule type" value="Genomic_DNA"/>
</dbReference>
<name>A0A1H4PR33_9ACTN</name>
<feature type="region of interest" description="Disordered" evidence="1">
    <location>
        <begin position="32"/>
        <end position="56"/>
    </location>
</feature>
<feature type="signal peptide" evidence="2">
    <location>
        <begin position="1"/>
        <end position="28"/>
    </location>
</feature>
<dbReference type="OrthoDB" id="10008216at2"/>
<feature type="chain" id="PRO_5011485175" evidence="2">
    <location>
        <begin position="29"/>
        <end position="459"/>
    </location>
</feature>
<proteinExistence type="predicted"/>
<dbReference type="STRING" id="402596.SAMN04489844_1673"/>
<evidence type="ECO:0000256" key="2">
    <source>
        <dbReference type="SAM" id="SignalP"/>
    </source>
</evidence>
<gene>
    <name evidence="3" type="ORF">SAMN04489844_1673</name>
</gene>
<evidence type="ECO:0000313" key="4">
    <source>
        <dbReference type="Proteomes" id="UP000198742"/>
    </source>
</evidence>
<accession>A0A1H4PR33</accession>
<reference evidence="4" key="1">
    <citation type="submission" date="2016-10" db="EMBL/GenBank/DDBJ databases">
        <authorList>
            <person name="Varghese N."/>
            <person name="Submissions S."/>
        </authorList>
    </citation>
    <scope>NUCLEOTIDE SEQUENCE [LARGE SCALE GENOMIC DNA]</scope>
    <source>
        <strain evidence="4">DSM 22017</strain>
    </source>
</reference>
<protein>
    <submittedName>
        <fullName evidence="3">Uncharacterized protein</fullName>
    </submittedName>
</protein>
<organism evidence="3 4">
    <name type="scientific">Nocardioides exalbidus</name>
    <dbReference type="NCBI Taxonomy" id="402596"/>
    <lineage>
        <taxon>Bacteria</taxon>
        <taxon>Bacillati</taxon>
        <taxon>Actinomycetota</taxon>
        <taxon>Actinomycetes</taxon>
        <taxon>Propionibacteriales</taxon>
        <taxon>Nocardioidaceae</taxon>
        <taxon>Nocardioides</taxon>
    </lineage>
</organism>
<dbReference type="Proteomes" id="UP000198742">
    <property type="component" value="Unassembled WGS sequence"/>
</dbReference>
<sequence>MLRRLGGCALALALLVPGPALVTSVASAAPAAGAASGSASPKSPLSRDVRLGHKPVRYDGKRPSVRLTFTGRKGRLVELAHWSGWQPNPCVRTTLRRADGSPVTPWATGYWRLPRTGTYTAVVRPCPDFRARIRLQVRGVVVQQADVDGPGTEVGDDPDVTHLLQVRVSDDERLSVRPSQTPRHLVLPDRTLDEELGHGWLSLETPGRTFVAAAPGSTIAVSRTLDHTATLDGSAVALANSGIGGREHLVAFSARAGQWVYPELVDDSGTVVSNGRPRTQVLGPDGRWVNSDVMTRCPGTPTSPSCDWFLRGPWQLPTDGTYRMSVAVVGSSPVESFSLRVRAAAVAPALTLDGPPVTYTSATPGQWVVGPYTEGLPGPRPTGGGVSVTASNPSASLTDWRMSLASGFSSAYPDQGVTTLTPDMPSQFAPEDGDLGLSTAVLTVPPDVMGSLEVRLGNG</sequence>